<reference evidence="2 3" key="1">
    <citation type="submission" date="2019-10" db="EMBL/GenBank/DDBJ databases">
        <title>Genomic and transcriptomic insights into the perfect genentic adaptation of a filamentous nitrogen-fixing cyanobacterium to rice fields.</title>
        <authorList>
            <person name="Chen Z."/>
        </authorList>
    </citation>
    <scope>NUCLEOTIDE SEQUENCE [LARGE SCALE GENOMIC DNA]</scope>
    <source>
        <strain evidence="2">CCNUC1</strain>
    </source>
</reference>
<evidence type="ECO:0000313" key="3">
    <source>
        <dbReference type="Proteomes" id="UP000326678"/>
    </source>
</evidence>
<keyword evidence="3" id="KW-1185">Reference proteome</keyword>
<dbReference type="EMBL" id="CP045227">
    <property type="protein sequence ID" value="QFS51514.1"/>
    <property type="molecule type" value="Genomic_DNA"/>
</dbReference>
<protein>
    <submittedName>
        <fullName evidence="2">CHAT domain-containing protein</fullName>
    </submittedName>
</protein>
<gene>
    <name evidence="2" type="ORF">GXM_09008</name>
</gene>
<dbReference type="AlphaFoldDB" id="A0A5P8WFR0"/>
<dbReference type="InterPro" id="IPR024983">
    <property type="entry name" value="CHAT_dom"/>
</dbReference>
<evidence type="ECO:0000259" key="1">
    <source>
        <dbReference type="Pfam" id="PF12770"/>
    </source>
</evidence>
<dbReference type="Proteomes" id="UP000326678">
    <property type="component" value="Chromosome Gxm2"/>
</dbReference>
<name>A0A5P8WFR0_9NOSO</name>
<dbReference type="Pfam" id="PF12770">
    <property type="entry name" value="CHAT"/>
    <property type="match status" value="1"/>
</dbReference>
<accession>A0A5P8WFR0</accession>
<feature type="domain" description="CHAT" evidence="1">
    <location>
        <begin position="177"/>
        <end position="457"/>
    </location>
</feature>
<sequence>MKTQTPKISIQQIQQIAKQQNATLVEYQIIQDRLRISPSSVASKKPQIPAAKLFIWVVKPNGEIKFHQSDLTPLQQKNTSLLNLVNDTLVSIPKNAKAVSIPRGNTNQLTFKKGDRVKLKNDRSKNPAWIVVAVNTDTLTLRQPSYPPEQTSDYPITDVVEKVGEKGSQSSANAKDRNLQQLYQLLIEPIAKFLPTEEDARVIFIPQQELFAVPFPALQDPQGRYLIEKHTIITAPSIQVLQLTHQQQQRVPGSAKDVLLVGNPIMPNVTDLSGKSQQLPPLEGTEDEVKAIAPLFQAKPIIGKDATKLAILPILPKARIIHFATHGILDELSGLGSAIALTPSGNDNGLLTAAEIFDLKLNAELVVISACNTGQGRITGDGVIGLSRSLMNAGVPSVIVSLWSVPDNSTTTLMTEFYQNLQQKKLDKARSLQKAMQTMIEKDFSPYDWAAFNLIGNAE</sequence>
<evidence type="ECO:0000313" key="2">
    <source>
        <dbReference type="EMBL" id="QFS51514.1"/>
    </source>
</evidence>
<dbReference type="PANTHER" id="PTHR10098:SF108">
    <property type="entry name" value="TETRATRICOPEPTIDE REPEAT PROTEIN 28"/>
    <property type="match status" value="1"/>
</dbReference>
<organism evidence="2 3">
    <name type="scientific">Nostoc sphaeroides CCNUC1</name>
    <dbReference type="NCBI Taxonomy" id="2653204"/>
    <lineage>
        <taxon>Bacteria</taxon>
        <taxon>Bacillati</taxon>
        <taxon>Cyanobacteriota</taxon>
        <taxon>Cyanophyceae</taxon>
        <taxon>Nostocales</taxon>
        <taxon>Nostocaceae</taxon>
        <taxon>Nostoc</taxon>
    </lineage>
</organism>
<proteinExistence type="predicted"/>
<dbReference type="KEGG" id="nsh:GXM_09008"/>
<dbReference type="PANTHER" id="PTHR10098">
    <property type="entry name" value="RAPSYN-RELATED"/>
    <property type="match status" value="1"/>
</dbReference>